<dbReference type="Pfam" id="PF01966">
    <property type="entry name" value="HD"/>
    <property type="match status" value="1"/>
</dbReference>
<dbReference type="InterPro" id="IPR050135">
    <property type="entry name" value="dGTPase-like"/>
</dbReference>
<sequence length="457" mass="53520">MGDQNYSLEVQTPFKMNDSIHGHMQFDHFLFKIIDTPEFQRLRNIRQLGPANLVYPSATHTRFEHSVGVCHLADQMLNNLELHTENLVISSKHKMCVKIAALCHDLGHGPLSHSWEIFVTRYQPQDKWSHEQSSILMLKKLLSNIKHDLLDEDISLIENLISGYDEDSKFTVKPEEQFLFEIVNNKYSDMDVDKWDYIIRDSKYANIPTGFDHNRLLAGVSVIKNDDGTTHISYRDTDAINVSRMYMDRANLHYYCYKHKACLMAEEMYFDAFALADNDTKLNITLNTGKKYKLSTAHRDVEAYEQLTDSIIERILWSNCEEAKFLLKRILIRDFYTPIYRKKFSNTADFQFIENESKLLKCLSKKYEGMHFGKCIKKMAMGNNGKLKNTPFHNKYGDKITEQDLLIFKQSGRPENFWYGEVIIFSKESRTSPIKYSYKEISEYIDNLLKMMTTNEI</sequence>
<reference evidence="3" key="1">
    <citation type="submission" date="2020-03" db="EMBL/GenBank/DDBJ databases">
        <title>Transcriptomic Profiling of the Digestive Tract of the Rat Flea, Xenopsylla cheopis, Following Blood Feeding and Infection with Yersinia pestis.</title>
        <authorList>
            <person name="Bland D.M."/>
            <person name="Martens C.A."/>
            <person name="Virtaneva K."/>
            <person name="Kanakabandi K."/>
            <person name="Long D."/>
            <person name="Rosenke R."/>
            <person name="Saturday G.A."/>
            <person name="Hoyt F.H."/>
            <person name="Bruno D.P."/>
            <person name="Ribeiro J.M.C."/>
            <person name="Hinnebusch J."/>
        </authorList>
    </citation>
    <scope>NUCLEOTIDE SEQUENCE</scope>
</reference>
<dbReference type="SMART" id="SM00471">
    <property type="entry name" value="HDc"/>
    <property type="match status" value="1"/>
</dbReference>
<dbReference type="InterPro" id="IPR006674">
    <property type="entry name" value="HD_domain"/>
</dbReference>
<dbReference type="SUPFAM" id="SSF109604">
    <property type="entry name" value="HD-domain/PDEase-like"/>
    <property type="match status" value="1"/>
</dbReference>
<dbReference type="PANTHER" id="PTHR11373">
    <property type="entry name" value="DEOXYNUCLEOSIDE TRIPHOSPHATE TRIPHOSPHOHYDROLASE"/>
    <property type="match status" value="1"/>
</dbReference>
<dbReference type="GO" id="GO:0006203">
    <property type="term" value="P:dGTP catabolic process"/>
    <property type="evidence" value="ECO:0007669"/>
    <property type="project" value="TreeGrafter"/>
</dbReference>
<dbReference type="CDD" id="cd00077">
    <property type="entry name" value="HDc"/>
    <property type="match status" value="1"/>
</dbReference>
<accession>A0A6M2DT23</accession>
<proteinExistence type="inferred from homology"/>
<evidence type="ECO:0000313" key="3">
    <source>
        <dbReference type="EMBL" id="NOV48760.1"/>
    </source>
</evidence>
<dbReference type="PANTHER" id="PTHR11373:SF4">
    <property type="entry name" value="DEOXYNUCLEOSIDE TRIPHOSPHATE TRIPHOSPHOHYDROLASE SAMHD1"/>
    <property type="match status" value="1"/>
</dbReference>
<dbReference type="GO" id="GO:0008832">
    <property type="term" value="F:dGTPase activity"/>
    <property type="evidence" value="ECO:0007669"/>
    <property type="project" value="TreeGrafter"/>
</dbReference>
<protein>
    <recommendedName>
        <fullName evidence="2">HD/PDEase domain-containing protein</fullName>
    </recommendedName>
</protein>
<dbReference type="Gene3D" id="1.10.3210.10">
    <property type="entry name" value="Hypothetical protein af1432"/>
    <property type="match status" value="1"/>
</dbReference>
<dbReference type="EMBL" id="GIIL01005034">
    <property type="protein sequence ID" value="NOV48760.1"/>
    <property type="molecule type" value="Transcribed_RNA"/>
</dbReference>
<dbReference type="InterPro" id="IPR003607">
    <property type="entry name" value="HD/PDEase_dom"/>
</dbReference>
<dbReference type="AlphaFoldDB" id="A0A6M2DT23"/>
<name>A0A6M2DT23_XENCH</name>
<feature type="domain" description="HD/PDEase" evidence="2">
    <location>
        <begin position="58"/>
        <end position="207"/>
    </location>
</feature>
<evidence type="ECO:0000259" key="2">
    <source>
        <dbReference type="SMART" id="SM00471"/>
    </source>
</evidence>
<comment type="similarity">
    <text evidence="1">Belongs to the SAMHD1 family.</text>
</comment>
<organism evidence="3">
    <name type="scientific">Xenopsylla cheopis</name>
    <name type="common">Oriental rat flea</name>
    <name type="synonym">Pulex cheopis</name>
    <dbReference type="NCBI Taxonomy" id="163159"/>
    <lineage>
        <taxon>Eukaryota</taxon>
        <taxon>Metazoa</taxon>
        <taxon>Ecdysozoa</taxon>
        <taxon>Arthropoda</taxon>
        <taxon>Hexapoda</taxon>
        <taxon>Insecta</taxon>
        <taxon>Pterygota</taxon>
        <taxon>Neoptera</taxon>
        <taxon>Endopterygota</taxon>
        <taxon>Siphonaptera</taxon>
        <taxon>Pulicidae</taxon>
        <taxon>Xenopsyllinae</taxon>
        <taxon>Xenopsylla</taxon>
    </lineage>
</organism>
<evidence type="ECO:0000256" key="1">
    <source>
        <dbReference type="ARBA" id="ARBA00005776"/>
    </source>
</evidence>
<dbReference type="GO" id="GO:0005634">
    <property type="term" value="C:nucleus"/>
    <property type="evidence" value="ECO:0007669"/>
    <property type="project" value="TreeGrafter"/>
</dbReference>